<dbReference type="RefSeq" id="WP_060813210.1">
    <property type="nucleotide sequence ID" value="NZ_JBHULA010000033.1"/>
</dbReference>
<dbReference type="InterPro" id="IPR003601">
    <property type="entry name" value="Topo_IA_2"/>
</dbReference>
<evidence type="ECO:0000256" key="8">
    <source>
        <dbReference type="ARBA" id="ARBA00023235"/>
    </source>
</evidence>
<evidence type="ECO:0000256" key="11">
    <source>
        <dbReference type="ARBA" id="ARBA00032235"/>
    </source>
</evidence>
<dbReference type="GO" id="GO:0003917">
    <property type="term" value="F:DNA topoisomerase type I (single strand cut, ATP-independent) activity"/>
    <property type="evidence" value="ECO:0007669"/>
    <property type="project" value="UniProtKB-EC"/>
</dbReference>
<dbReference type="EMBL" id="UFYW01000001">
    <property type="protein sequence ID" value="STD84596.1"/>
    <property type="molecule type" value="Genomic_DNA"/>
</dbReference>
<dbReference type="NCBIfam" id="TIGR01056">
    <property type="entry name" value="topB"/>
    <property type="match status" value="1"/>
</dbReference>
<dbReference type="PRINTS" id="PR00417">
    <property type="entry name" value="PRTPISMRASEI"/>
</dbReference>
<dbReference type="Gene3D" id="3.40.50.140">
    <property type="match status" value="1"/>
</dbReference>
<evidence type="ECO:0000256" key="7">
    <source>
        <dbReference type="ARBA" id="ARBA00023125"/>
    </source>
</evidence>
<name>A0A376H2T8_ENTGA</name>
<evidence type="ECO:0000256" key="6">
    <source>
        <dbReference type="ARBA" id="ARBA00023029"/>
    </source>
</evidence>
<gene>
    <name evidence="17" type="primary">topB_2</name>
    <name evidence="17" type="ORF">NCTC12360_03140</name>
</gene>
<accession>A0A376H2T8</accession>
<evidence type="ECO:0000256" key="5">
    <source>
        <dbReference type="ARBA" id="ARBA00022842"/>
    </source>
</evidence>
<evidence type="ECO:0000256" key="3">
    <source>
        <dbReference type="ARBA" id="ARBA00012891"/>
    </source>
</evidence>
<dbReference type="PANTHER" id="PTHR11390">
    <property type="entry name" value="PROKARYOTIC DNA TOPOISOMERASE"/>
    <property type="match status" value="1"/>
</dbReference>
<feature type="domain" description="Toprim" evidence="15">
    <location>
        <begin position="2"/>
        <end position="135"/>
    </location>
</feature>
<dbReference type="Gene3D" id="1.10.460.10">
    <property type="entry name" value="Topoisomerase I, domain 2"/>
    <property type="match status" value="1"/>
</dbReference>
<keyword evidence="7" id="KW-0238">DNA-binding</keyword>
<dbReference type="EC" id="5.6.2.1" evidence="3"/>
<evidence type="ECO:0000256" key="12">
    <source>
        <dbReference type="ARBA" id="ARBA00032877"/>
    </source>
</evidence>
<evidence type="ECO:0000256" key="2">
    <source>
        <dbReference type="ARBA" id="ARBA00009446"/>
    </source>
</evidence>
<dbReference type="GO" id="GO:0006281">
    <property type="term" value="P:DNA repair"/>
    <property type="evidence" value="ECO:0007669"/>
    <property type="project" value="TreeGrafter"/>
</dbReference>
<evidence type="ECO:0000259" key="16">
    <source>
        <dbReference type="PROSITE" id="PS52039"/>
    </source>
</evidence>
<keyword evidence="18" id="KW-1185">Reference proteome</keyword>
<dbReference type="GO" id="GO:0006265">
    <property type="term" value="P:DNA topological change"/>
    <property type="evidence" value="ECO:0007669"/>
    <property type="project" value="InterPro"/>
</dbReference>
<evidence type="ECO:0000256" key="13">
    <source>
        <dbReference type="SAM" id="Coils"/>
    </source>
</evidence>
<dbReference type="SUPFAM" id="SSF56712">
    <property type="entry name" value="Prokaryotic type I DNA topoisomerase"/>
    <property type="match status" value="1"/>
</dbReference>
<comment type="catalytic activity">
    <reaction evidence="1">
        <text>ATP-independent breakage of single-stranded DNA, followed by passage and rejoining.</text>
        <dbReference type="EC" id="5.6.2.1"/>
    </reaction>
</comment>
<dbReference type="Pfam" id="PF01751">
    <property type="entry name" value="Toprim"/>
    <property type="match status" value="1"/>
</dbReference>
<evidence type="ECO:0000256" key="14">
    <source>
        <dbReference type="SAM" id="MobiDB-lite"/>
    </source>
</evidence>
<dbReference type="CDD" id="cd00186">
    <property type="entry name" value="TOP1Ac"/>
    <property type="match status" value="1"/>
</dbReference>
<keyword evidence="13" id="KW-0175">Coiled coil</keyword>
<dbReference type="Pfam" id="PF01131">
    <property type="entry name" value="Topoisom_bac"/>
    <property type="match status" value="1"/>
</dbReference>
<dbReference type="PROSITE" id="PS00396">
    <property type="entry name" value="TOPO_IA_1"/>
    <property type="match status" value="1"/>
</dbReference>
<evidence type="ECO:0000313" key="18">
    <source>
        <dbReference type="Proteomes" id="UP000254807"/>
    </source>
</evidence>
<evidence type="ECO:0000259" key="15">
    <source>
        <dbReference type="PROSITE" id="PS50880"/>
    </source>
</evidence>
<dbReference type="InterPro" id="IPR005738">
    <property type="entry name" value="TopoIII"/>
</dbReference>
<keyword evidence="8 17" id="KW-0413">Isomerase</keyword>
<reference evidence="17 18" key="1">
    <citation type="submission" date="2018-06" db="EMBL/GenBank/DDBJ databases">
        <authorList>
            <consortium name="Pathogen Informatics"/>
            <person name="Doyle S."/>
        </authorList>
    </citation>
    <scope>NUCLEOTIDE SEQUENCE [LARGE SCALE GENOMIC DNA]</scope>
    <source>
        <strain evidence="17 18">NCTC12360</strain>
    </source>
</reference>
<dbReference type="PANTHER" id="PTHR11390:SF21">
    <property type="entry name" value="DNA TOPOISOMERASE 3-ALPHA"/>
    <property type="match status" value="1"/>
</dbReference>
<organism evidence="17 18">
    <name type="scientific">Enterococcus gallinarum</name>
    <dbReference type="NCBI Taxonomy" id="1353"/>
    <lineage>
        <taxon>Bacteria</taxon>
        <taxon>Bacillati</taxon>
        <taxon>Bacillota</taxon>
        <taxon>Bacilli</taxon>
        <taxon>Lactobacillales</taxon>
        <taxon>Enterococcaceae</taxon>
        <taxon>Enterococcus</taxon>
    </lineage>
</organism>
<dbReference type="Gene3D" id="1.10.290.10">
    <property type="entry name" value="Topoisomerase I, domain 4"/>
    <property type="match status" value="1"/>
</dbReference>
<dbReference type="GO" id="GO:0003677">
    <property type="term" value="F:DNA binding"/>
    <property type="evidence" value="ECO:0007669"/>
    <property type="project" value="UniProtKB-KW"/>
</dbReference>
<dbReference type="InterPro" id="IPR034144">
    <property type="entry name" value="TOPRIM_TopoIII"/>
</dbReference>
<dbReference type="InterPro" id="IPR013497">
    <property type="entry name" value="Topo_IA_cen"/>
</dbReference>
<dbReference type="CDD" id="cd03362">
    <property type="entry name" value="TOPRIM_TopoIA_TopoIII"/>
    <property type="match status" value="1"/>
</dbReference>
<dbReference type="PROSITE" id="PS50880">
    <property type="entry name" value="TOPRIM"/>
    <property type="match status" value="1"/>
</dbReference>
<feature type="region of interest" description="Disordered" evidence="14">
    <location>
        <begin position="667"/>
        <end position="690"/>
    </location>
</feature>
<dbReference type="InterPro" id="IPR000380">
    <property type="entry name" value="Topo_IA"/>
</dbReference>
<dbReference type="SMART" id="SM00437">
    <property type="entry name" value="TOP1Ac"/>
    <property type="match status" value="1"/>
</dbReference>
<dbReference type="InterPro" id="IPR023406">
    <property type="entry name" value="Topo_IA_AS"/>
</dbReference>
<dbReference type="PROSITE" id="PS52039">
    <property type="entry name" value="TOPO_IA_2"/>
    <property type="match status" value="1"/>
</dbReference>
<comment type="similarity">
    <text evidence="2">Belongs to the type IA topoisomerase family.</text>
</comment>
<dbReference type="Proteomes" id="UP000254807">
    <property type="component" value="Unassembled WGS sequence"/>
</dbReference>
<proteinExistence type="inferred from homology"/>
<dbReference type="OrthoDB" id="9803554at2"/>
<dbReference type="Gene3D" id="2.70.20.10">
    <property type="entry name" value="Topoisomerase I, domain 3"/>
    <property type="match status" value="1"/>
</dbReference>
<dbReference type="InterPro" id="IPR006171">
    <property type="entry name" value="TOPRIM_dom"/>
</dbReference>
<sequence>MKQLILAEKPSVAKDLSKVLGCNQKNKNYYEGPKVIVTWALGHLLGLKMPEDLNKEWASWQMETLPMVPKTIGIKPLPKTGHQLKAIKQLAHRKDVSEVVIATDAGREGELVARWILEWVRCDKPVKRLWISSQTPKAIKEGFSKLQPAKQYDNLYHSAIARAKADWLVGLNVTRALTVKYQDNLSAGRVQTPTLALVRAQEKQIEGFRPQTYYVINLEVGDSKAKRQQSNPYQLKDRSEAEALVQKMSQQNGRVASIEEKIKTEAAPLPYDLTEIQREANQRYDFSAKKTLSLVQSLYETHKIVTYPRTDSKYLTSDMKATMKERLQAVADFAPEVKSYLKNGGQVQQQAVFNDKKVTDHHALLPTEQRARYEKLSNDEQRIYQMIVERFLMLFAKPHKKQQQKVTVKFGNEVFVFTHNTVIEAGWKKSKEEATTVSWQEQMSVKPAFSIQKELTTPPKPLNEGTLLGKMEKHSLGTPATRAEIIEKLIKSELMERTPSGLQVSPKGKQLLVLVNPSLVTPELTEKWEKELELIAKGKYSEQKFLAQIEKDTKQLVKEIKQSESKYQDFSLTQKRCPECGEPLREKSTRDGKIYVCSSQTCKYRRRKDPKVSNHRCPQCHRKMEIIEGKNGAFFRCKFDGITEKMADKKERNKKLTKQEERRLMQKINQEEPQESPLAAALKAAMEGKE</sequence>
<keyword evidence="5" id="KW-0460">Magnesium</keyword>
<keyword evidence="6" id="KW-0799">Topoisomerase</keyword>
<evidence type="ECO:0000313" key="17">
    <source>
        <dbReference type="EMBL" id="STD84596.1"/>
    </source>
</evidence>
<dbReference type="GO" id="GO:0043597">
    <property type="term" value="C:cytoplasmic replication fork"/>
    <property type="evidence" value="ECO:0007669"/>
    <property type="project" value="TreeGrafter"/>
</dbReference>
<evidence type="ECO:0000256" key="1">
    <source>
        <dbReference type="ARBA" id="ARBA00000213"/>
    </source>
</evidence>
<dbReference type="SMART" id="SM00493">
    <property type="entry name" value="TOPRIM"/>
    <property type="match status" value="1"/>
</dbReference>
<feature type="coiled-coil region" evidence="13">
    <location>
        <begin position="639"/>
        <end position="667"/>
    </location>
</feature>
<evidence type="ECO:0000256" key="10">
    <source>
        <dbReference type="ARBA" id="ARBA00031985"/>
    </source>
</evidence>
<feature type="domain" description="Topo IA-type catalytic" evidence="16">
    <location>
        <begin position="152"/>
        <end position="557"/>
    </location>
</feature>
<dbReference type="InterPro" id="IPR013826">
    <property type="entry name" value="Topo_IA_cen_sub3"/>
</dbReference>
<dbReference type="SMART" id="SM00436">
    <property type="entry name" value="TOP1Bc"/>
    <property type="match status" value="1"/>
</dbReference>
<dbReference type="InterPro" id="IPR013825">
    <property type="entry name" value="Topo_IA_cen_sub2"/>
</dbReference>
<dbReference type="GO" id="GO:0006310">
    <property type="term" value="P:DNA recombination"/>
    <property type="evidence" value="ECO:0007669"/>
    <property type="project" value="TreeGrafter"/>
</dbReference>
<protein>
    <recommendedName>
        <fullName evidence="3">DNA topoisomerase</fullName>
        <ecNumber evidence="3">5.6.2.1</ecNumber>
    </recommendedName>
    <alternativeName>
        <fullName evidence="12">Omega-protein</fullName>
    </alternativeName>
    <alternativeName>
        <fullName evidence="11">Relaxing enzyme</fullName>
    </alternativeName>
    <alternativeName>
        <fullName evidence="9">Swivelase</fullName>
    </alternativeName>
    <alternativeName>
        <fullName evidence="10">Untwisting enzyme</fullName>
    </alternativeName>
</protein>
<dbReference type="AlphaFoldDB" id="A0A376H2T8"/>
<dbReference type="InterPro" id="IPR013824">
    <property type="entry name" value="Topo_IA_cen_sub1"/>
</dbReference>
<evidence type="ECO:0000256" key="9">
    <source>
        <dbReference type="ARBA" id="ARBA00030003"/>
    </source>
</evidence>
<evidence type="ECO:0000256" key="4">
    <source>
        <dbReference type="ARBA" id="ARBA00022723"/>
    </source>
</evidence>
<dbReference type="GO" id="GO:0046872">
    <property type="term" value="F:metal ion binding"/>
    <property type="evidence" value="ECO:0007669"/>
    <property type="project" value="UniProtKB-KW"/>
</dbReference>
<dbReference type="InterPro" id="IPR023405">
    <property type="entry name" value="Topo_IA_core_domain"/>
</dbReference>
<dbReference type="InterPro" id="IPR003602">
    <property type="entry name" value="Topo_IA_DNA-bd_dom"/>
</dbReference>
<dbReference type="NCBIfam" id="NF005829">
    <property type="entry name" value="PRK07726.1"/>
    <property type="match status" value="1"/>
</dbReference>
<keyword evidence="4" id="KW-0479">Metal-binding</keyword>